<gene>
    <name evidence="1" type="ORF">PIIN_09521</name>
</gene>
<sequence>MPSLWTDVAFSLSTIKECKARELWSVIAPRTRQSLATIRIQHADSGRLTLAVCNLKVMRSIEKLALHVGDPSSGLTFLNREYTNLACRCRVLELYGGYSAPSCHVNLSIALYHFDGVEGLVIRGLGDVMLDVAPSKLASLTEITLKDLGEVRLIDIMREVKTLCNLICVRVDVKWEAPVQRFESGLKRLALIALEDYGWLFYVIFPALEIIEFMQTPSTSFSPFVSTLPKLKSLNCDIKQEKTILEMNRTSHRLERLVIHSDIVLPLFTPVAYNLTQPVFPNLSILELWLENLSIASLERLIYGRCLPRSHQLSLLPTETSLIATLRLYWKASPGEPVVQTVEDSELIASASRRKRDEVETYNGRYVRLTLGWTEEPVRLPDYTNWLSDIYMSAAKFYKP</sequence>
<protein>
    <recommendedName>
        <fullName evidence="3">F-box domain-containing protein</fullName>
    </recommendedName>
</protein>
<proteinExistence type="predicted"/>
<comment type="caution">
    <text evidence="1">The sequence shown here is derived from an EMBL/GenBank/DDBJ whole genome shotgun (WGS) entry which is preliminary data.</text>
</comment>
<dbReference type="EMBL" id="CAFZ01001879">
    <property type="protein sequence ID" value="CCA78007.1"/>
    <property type="molecule type" value="Genomic_DNA"/>
</dbReference>
<dbReference type="AlphaFoldDB" id="G4U348"/>
<dbReference type="HOGENOM" id="CLU_689101_0_0_1"/>
<name>G4U348_SERID</name>
<dbReference type="InParanoid" id="G4U348"/>
<evidence type="ECO:0008006" key="3">
    <source>
        <dbReference type="Google" id="ProtNLM"/>
    </source>
</evidence>
<reference evidence="1 2" key="1">
    <citation type="journal article" date="2011" name="PLoS Pathog.">
        <title>Endophytic Life Strategies Decoded by Genome and Transcriptome Analyses of the Mutualistic Root Symbiont Piriformospora indica.</title>
        <authorList>
            <person name="Zuccaro A."/>
            <person name="Lahrmann U."/>
            <person name="Guldener U."/>
            <person name="Langen G."/>
            <person name="Pfiffi S."/>
            <person name="Biedenkopf D."/>
            <person name="Wong P."/>
            <person name="Samans B."/>
            <person name="Grimm C."/>
            <person name="Basiewicz M."/>
            <person name="Murat C."/>
            <person name="Martin F."/>
            <person name="Kogel K.H."/>
        </authorList>
    </citation>
    <scope>NUCLEOTIDE SEQUENCE [LARGE SCALE GENOMIC DNA]</scope>
    <source>
        <strain evidence="1 2">DSM 11827</strain>
    </source>
</reference>
<accession>G4U348</accession>
<evidence type="ECO:0000313" key="2">
    <source>
        <dbReference type="Proteomes" id="UP000007148"/>
    </source>
</evidence>
<evidence type="ECO:0000313" key="1">
    <source>
        <dbReference type="EMBL" id="CCA78007.1"/>
    </source>
</evidence>
<keyword evidence="2" id="KW-1185">Reference proteome</keyword>
<dbReference type="Proteomes" id="UP000007148">
    <property type="component" value="Unassembled WGS sequence"/>
</dbReference>
<organism evidence="1 2">
    <name type="scientific">Serendipita indica (strain DSM 11827)</name>
    <name type="common">Root endophyte fungus</name>
    <name type="synonym">Piriformospora indica</name>
    <dbReference type="NCBI Taxonomy" id="1109443"/>
    <lineage>
        <taxon>Eukaryota</taxon>
        <taxon>Fungi</taxon>
        <taxon>Dikarya</taxon>
        <taxon>Basidiomycota</taxon>
        <taxon>Agaricomycotina</taxon>
        <taxon>Agaricomycetes</taxon>
        <taxon>Sebacinales</taxon>
        <taxon>Serendipitaceae</taxon>
        <taxon>Serendipita</taxon>
    </lineage>
</organism>